<gene>
    <name evidence="1" type="ORF">EV702DRAFT_1265538</name>
</gene>
<evidence type="ECO:0000313" key="1">
    <source>
        <dbReference type="EMBL" id="KAG1781820.1"/>
    </source>
</evidence>
<organism evidence="1 2">
    <name type="scientific">Suillus placidus</name>
    <dbReference type="NCBI Taxonomy" id="48579"/>
    <lineage>
        <taxon>Eukaryota</taxon>
        <taxon>Fungi</taxon>
        <taxon>Dikarya</taxon>
        <taxon>Basidiomycota</taxon>
        <taxon>Agaricomycotina</taxon>
        <taxon>Agaricomycetes</taxon>
        <taxon>Agaricomycetidae</taxon>
        <taxon>Boletales</taxon>
        <taxon>Suillineae</taxon>
        <taxon>Suillaceae</taxon>
        <taxon>Suillus</taxon>
    </lineage>
</organism>
<dbReference type="Proteomes" id="UP000714275">
    <property type="component" value="Unassembled WGS sequence"/>
</dbReference>
<keyword evidence="2" id="KW-1185">Reference proteome</keyword>
<reference evidence="1" key="1">
    <citation type="journal article" date="2020" name="New Phytol.">
        <title>Comparative genomics reveals dynamic genome evolution in host specialist ectomycorrhizal fungi.</title>
        <authorList>
            <person name="Lofgren L.A."/>
            <person name="Nguyen N.H."/>
            <person name="Vilgalys R."/>
            <person name="Ruytinx J."/>
            <person name="Liao H.L."/>
            <person name="Branco S."/>
            <person name="Kuo A."/>
            <person name="LaButti K."/>
            <person name="Lipzen A."/>
            <person name="Andreopoulos W."/>
            <person name="Pangilinan J."/>
            <person name="Riley R."/>
            <person name="Hundley H."/>
            <person name="Na H."/>
            <person name="Barry K."/>
            <person name="Grigoriev I.V."/>
            <person name="Stajich J.E."/>
            <person name="Kennedy P.G."/>
        </authorList>
    </citation>
    <scope>NUCLEOTIDE SEQUENCE</scope>
    <source>
        <strain evidence="1">DOB743</strain>
    </source>
</reference>
<dbReference type="AlphaFoldDB" id="A0A9P7A4Z5"/>
<comment type="caution">
    <text evidence="1">The sequence shown here is derived from an EMBL/GenBank/DDBJ whole genome shotgun (WGS) entry which is preliminary data.</text>
</comment>
<name>A0A9P7A4Z5_9AGAM</name>
<proteinExistence type="predicted"/>
<protein>
    <submittedName>
        <fullName evidence="1">Uncharacterized protein</fullName>
    </submittedName>
</protein>
<evidence type="ECO:0000313" key="2">
    <source>
        <dbReference type="Proteomes" id="UP000714275"/>
    </source>
</evidence>
<dbReference type="EMBL" id="JABBWD010000004">
    <property type="protein sequence ID" value="KAG1781820.1"/>
    <property type="molecule type" value="Genomic_DNA"/>
</dbReference>
<accession>A0A9P7A4Z5</accession>
<sequence>MHRHYEQLRETWRNHRVTPHTDSRLSGSMPQCLRLPFKICLCWQHALKASLPHISSTTILQHPVGIWLRQYLRDSQIFTRLILRLIWLWMVGRSRLWRGWQVLQRRSGVNIRGIMLRVMSLVF</sequence>